<feature type="transmembrane region" description="Helical" evidence="6">
    <location>
        <begin position="79"/>
        <end position="98"/>
    </location>
</feature>
<keyword evidence="4 6" id="KW-0472">Membrane</keyword>
<feature type="transmembrane region" description="Helical" evidence="6">
    <location>
        <begin position="31"/>
        <end position="53"/>
    </location>
</feature>
<dbReference type="Proteomes" id="UP000243797">
    <property type="component" value="Unassembled WGS sequence"/>
</dbReference>
<comment type="caution">
    <text evidence="7">The sequence shown here is derived from an EMBL/GenBank/DDBJ whole genome shotgun (WGS) entry which is preliminary data.</text>
</comment>
<dbReference type="EMBL" id="NKHZ01000070">
    <property type="protein sequence ID" value="PNS15402.1"/>
    <property type="molecule type" value="Genomic_DNA"/>
</dbReference>
<evidence type="ECO:0000256" key="5">
    <source>
        <dbReference type="SAM" id="MobiDB-lite"/>
    </source>
</evidence>
<evidence type="ECO:0000256" key="1">
    <source>
        <dbReference type="ARBA" id="ARBA00004141"/>
    </source>
</evidence>
<dbReference type="Pfam" id="PF05653">
    <property type="entry name" value="Mg_trans_NIPA"/>
    <property type="match status" value="1"/>
</dbReference>
<reference evidence="7 8" key="1">
    <citation type="submission" date="2017-06" db="EMBL/GenBank/DDBJ databases">
        <title>Draft genome sequence of a variant of Elsinoe murrayae.</title>
        <authorList>
            <person name="Cheng Q."/>
        </authorList>
    </citation>
    <scope>NUCLEOTIDE SEQUENCE [LARGE SCALE GENOMIC DNA]</scope>
    <source>
        <strain evidence="7 8">CQ-2017a</strain>
    </source>
</reference>
<dbReference type="GO" id="GO:0015095">
    <property type="term" value="F:magnesium ion transmembrane transporter activity"/>
    <property type="evidence" value="ECO:0007669"/>
    <property type="project" value="InterPro"/>
</dbReference>
<feature type="transmembrane region" description="Helical" evidence="6">
    <location>
        <begin position="264"/>
        <end position="290"/>
    </location>
</feature>
<dbReference type="GO" id="GO:0016020">
    <property type="term" value="C:membrane"/>
    <property type="evidence" value="ECO:0007669"/>
    <property type="project" value="UniProtKB-SubCell"/>
</dbReference>
<dbReference type="SUPFAM" id="SSF103481">
    <property type="entry name" value="Multidrug resistance efflux transporter EmrE"/>
    <property type="match status" value="1"/>
</dbReference>
<feature type="transmembrane region" description="Helical" evidence="6">
    <location>
        <begin position="296"/>
        <end position="317"/>
    </location>
</feature>
<protein>
    <submittedName>
        <fullName evidence="7">Magnesium transporter NIPA2</fullName>
    </submittedName>
</protein>
<evidence type="ECO:0000256" key="3">
    <source>
        <dbReference type="ARBA" id="ARBA00022989"/>
    </source>
</evidence>
<feature type="transmembrane region" description="Helical" evidence="6">
    <location>
        <begin position="104"/>
        <end position="125"/>
    </location>
</feature>
<dbReference type="InterPro" id="IPR008521">
    <property type="entry name" value="Mg_trans_NIPA"/>
</dbReference>
<feature type="compositionally biased region" description="Basic and acidic residues" evidence="5">
    <location>
        <begin position="519"/>
        <end position="545"/>
    </location>
</feature>
<evidence type="ECO:0000256" key="6">
    <source>
        <dbReference type="SAM" id="Phobius"/>
    </source>
</evidence>
<keyword evidence="3 6" id="KW-1133">Transmembrane helix</keyword>
<dbReference type="InParanoid" id="A0A2K1QKE6"/>
<sequence>MDSAGHVVQATHQLYERAGGLGGDPNTRPPVYKLVGVLLAVGSGLFIGVSFVVKKVGLLQANKKYNEAAGEGYGYLRNFYWWGGMTLMIIGEVLNFAAYAFTEALVVACLGALSVVICTILSAIFLKERLSFVGKIGCFLCLVGSVVIVLNAPEQSAVTDIQDMKRYVVSPGFLSFAGVVIVGSLFTAFWAGPRYGKKSMLVYLSICSWIGGLSVVATQGLGAAIVAQAGGKAQFNQWFIYVVLVFVIATLLTEIIYLNKALNLFNAALVTPTYYVYFTSCTIITSAILFRGFKGTAASISTVVMGFLVICSGVVLLQLSKSSKDVPDTAVFKGDLDQVRTIAEQEEPEYEPRADTIRGSGALLRSISARRTKREAEEAKTLYSESMEPIREDEAIEFDGLRRRRTVVGEAPGPGHLKRTKTIHPPLGMSKFPDENASDDDSDDIHPGFFPRFGRRSTRKSRHGSVRHASPSPVPMSGIHIPDKASENRDVSREHVYGLPVGLRPSLDGAGDTSYHAPSSERIHWSSSVQDREHAPTPPPHRTDPDAPVARRAFSFQKVFHRQKSDSGLSGRASPHLEPERVNPHARPKSRTGNLPGILGSQSPSELARINTEEERLGLVKGDSTSNVALKDPTYLDSSPVASPERPLMHSHVVRQERETALRNTANRDSDEDWHVTSGPTSTSGRSESPAVIGRDFGVISASSSEGVVSPTVDPGMTHGPRPAGPTKVGSGSSSGAGHAGRRGYQRGRYVESDEDDDFDGLGPLRSGRDNL</sequence>
<feature type="compositionally biased region" description="Basic and acidic residues" evidence="5">
    <location>
        <begin position="481"/>
        <end position="491"/>
    </location>
</feature>
<keyword evidence="8" id="KW-1185">Reference proteome</keyword>
<accession>A0A2K1QKE6</accession>
<evidence type="ECO:0000256" key="4">
    <source>
        <dbReference type="ARBA" id="ARBA00023136"/>
    </source>
</evidence>
<organism evidence="7 8">
    <name type="scientific">Sphaceloma murrayae</name>
    <dbReference type="NCBI Taxonomy" id="2082308"/>
    <lineage>
        <taxon>Eukaryota</taxon>
        <taxon>Fungi</taxon>
        <taxon>Dikarya</taxon>
        <taxon>Ascomycota</taxon>
        <taxon>Pezizomycotina</taxon>
        <taxon>Dothideomycetes</taxon>
        <taxon>Dothideomycetidae</taxon>
        <taxon>Myriangiales</taxon>
        <taxon>Elsinoaceae</taxon>
        <taxon>Sphaceloma</taxon>
    </lineage>
</organism>
<feature type="transmembrane region" description="Helical" evidence="6">
    <location>
        <begin position="238"/>
        <end position="257"/>
    </location>
</feature>
<dbReference type="InterPro" id="IPR037185">
    <property type="entry name" value="EmrE-like"/>
</dbReference>
<dbReference type="OrthoDB" id="6428174at2759"/>
<feature type="region of interest" description="Disordered" evidence="5">
    <location>
        <begin position="408"/>
        <end position="491"/>
    </location>
</feature>
<feature type="transmembrane region" description="Helical" evidence="6">
    <location>
        <begin position="172"/>
        <end position="191"/>
    </location>
</feature>
<feature type="transmembrane region" description="Helical" evidence="6">
    <location>
        <begin position="203"/>
        <end position="226"/>
    </location>
</feature>
<dbReference type="AlphaFoldDB" id="A0A2K1QKE6"/>
<feature type="compositionally biased region" description="Polar residues" evidence="5">
    <location>
        <begin position="678"/>
        <end position="687"/>
    </location>
</feature>
<feature type="region of interest" description="Disordered" evidence="5">
    <location>
        <begin position="624"/>
        <end position="772"/>
    </location>
</feature>
<name>A0A2K1QKE6_9PEZI</name>
<feature type="compositionally biased region" description="Basic and acidic residues" evidence="5">
    <location>
        <begin position="654"/>
        <end position="675"/>
    </location>
</feature>
<feature type="region of interest" description="Disordered" evidence="5">
    <location>
        <begin position="503"/>
        <end position="607"/>
    </location>
</feature>
<proteinExistence type="predicted"/>
<comment type="subcellular location">
    <subcellularLocation>
        <location evidence="1">Membrane</location>
        <topology evidence="1">Multi-pass membrane protein</topology>
    </subcellularLocation>
</comment>
<evidence type="ECO:0000313" key="7">
    <source>
        <dbReference type="EMBL" id="PNS15402.1"/>
    </source>
</evidence>
<keyword evidence="2 6" id="KW-0812">Transmembrane</keyword>
<evidence type="ECO:0000256" key="2">
    <source>
        <dbReference type="ARBA" id="ARBA00022692"/>
    </source>
</evidence>
<feature type="compositionally biased region" description="Basic residues" evidence="5">
    <location>
        <begin position="453"/>
        <end position="466"/>
    </location>
</feature>
<gene>
    <name evidence="7" type="ORF">CAC42_661</name>
</gene>
<evidence type="ECO:0000313" key="8">
    <source>
        <dbReference type="Proteomes" id="UP000243797"/>
    </source>
</evidence>
<dbReference type="PANTHER" id="PTHR12570">
    <property type="match status" value="1"/>
</dbReference>
<dbReference type="PANTHER" id="PTHR12570:SF92">
    <property type="entry name" value="SPICHTHYIN, ISOFORM B"/>
    <property type="match status" value="1"/>
</dbReference>